<reference evidence="9" key="1">
    <citation type="submission" date="2016-11" db="UniProtKB">
        <authorList>
            <consortium name="WormBaseParasite"/>
        </authorList>
    </citation>
    <scope>IDENTIFICATION</scope>
</reference>
<accession>A0A1I7WA82</accession>
<comment type="subcellular location">
    <subcellularLocation>
        <location evidence="1">Membrane</location>
        <topology evidence="1">Multi-pass membrane protein</topology>
    </subcellularLocation>
</comment>
<name>A0A1I7WA82_HETBA</name>
<evidence type="ECO:0000256" key="2">
    <source>
        <dbReference type="ARBA" id="ARBA00006670"/>
    </source>
</evidence>
<comment type="similarity">
    <text evidence="2">Belongs to the NRAMP family.</text>
</comment>
<evidence type="ECO:0000256" key="1">
    <source>
        <dbReference type="ARBA" id="ARBA00004141"/>
    </source>
</evidence>
<keyword evidence="5 7" id="KW-1133">Transmembrane helix</keyword>
<evidence type="ECO:0000256" key="6">
    <source>
        <dbReference type="ARBA" id="ARBA00023136"/>
    </source>
</evidence>
<dbReference type="PANTHER" id="PTHR11706:SF33">
    <property type="entry name" value="NATURAL RESISTANCE-ASSOCIATED MACROPHAGE PROTEIN 2"/>
    <property type="match status" value="1"/>
</dbReference>
<keyword evidence="3" id="KW-0813">Transport</keyword>
<feature type="transmembrane region" description="Helical" evidence="7">
    <location>
        <begin position="71"/>
        <end position="92"/>
    </location>
</feature>
<sequence>MNDFLNCVQMIQLPFALIPIITFTSSPKIMHDFKSSKAFQIFALVTSAIILTINVYFIIDYVSISLGSEWYVYMALVVPTTAYILFVGYLTVYSIPETISIRGFNFIRDYENDAPWINRGSMDNEGYESSSHHISHSAE</sequence>
<evidence type="ECO:0000313" key="9">
    <source>
        <dbReference type="WBParaSite" id="Hba_01569"/>
    </source>
</evidence>
<feature type="transmembrane region" description="Helical" evidence="7">
    <location>
        <begin position="38"/>
        <end position="59"/>
    </location>
</feature>
<organism evidence="8 9">
    <name type="scientific">Heterorhabditis bacteriophora</name>
    <name type="common">Entomopathogenic nematode worm</name>
    <dbReference type="NCBI Taxonomy" id="37862"/>
    <lineage>
        <taxon>Eukaryota</taxon>
        <taxon>Metazoa</taxon>
        <taxon>Ecdysozoa</taxon>
        <taxon>Nematoda</taxon>
        <taxon>Chromadorea</taxon>
        <taxon>Rhabditida</taxon>
        <taxon>Rhabditina</taxon>
        <taxon>Rhabditomorpha</taxon>
        <taxon>Strongyloidea</taxon>
        <taxon>Heterorhabditidae</taxon>
        <taxon>Heterorhabditis</taxon>
    </lineage>
</organism>
<dbReference type="GO" id="GO:0005886">
    <property type="term" value="C:plasma membrane"/>
    <property type="evidence" value="ECO:0007669"/>
    <property type="project" value="TreeGrafter"/>
</dbReference>
<evidence type="ECO:0000313" key="8">
    <source>
        <dbReference type="Proteomes" id="UP000095283"/>
    </source>
</evidence>
<dbReference type="WBParaSite" id="Hba_01569">
    <property type="protein sequence ID" value="Hba_01569"/>
    <property type="gene ID" value="Hba_01569"/>
</dbReference>
<protein>
    <submittedName>
        <fullName evidence="9">Sodium-coupled neutral amino acid transporter 10</fullName>
    </submittedName>
</protein>
<dbReference type="InterPro" id="IPR001046">
    <property type="entry name" value="NRAMP_fam"/>
</dbReference>
<evidence type="ECO:0000256" key="3">
    <source>
        <dbReference type="ARBA" id="ARBA00022448"/>
    </source>
</evidence>
<keyword evidence="8" id="KW-1185">Reference proteome</keyword>
<dbReference type="GO" id="GO:0015086">
    <property type="term" value="F:cadmium ion transmembrane transporter activity"/>
    <property type="evidence" value="ECO:0007669"/>
    <property type="project" value="TreeGrafter"/>
</dbReference>
<proteinExistence type="inferred from homology"/>
<dbReference type="GO" id="GO:0010008">
    <property type="term" value="C:endosome membrane"/>
    <property type="evidence" value="ECO:0007669"/>
    <property type="project" value="TreeGrafter"/>
</dbReference>
<dbReference type="Proteomes" id="UP000095283">
    <property type="component" value="Unplaced"/>
</dbReference>
<dbReference type="GO" id="GO:0005384">
    <property type="term" value="F:manganese ion transmembrane transporter activity"/>
    <property type="evidence" value="ECO:0007669"/>
    <property type="project" value="TreeGrafter"/>
</dbReference>
<keyword evidence="4 7" id="KW-0812">Transmembrane</keyword>
<evidence type="ECO:0000256" key="5">
    <source>
        <dbReference type="ARBA" id="ARBA00022989"/>
    </source>
</evidence>
<dbReference type="AlphaFoldDB" id="A0A1I7WA82"/>
<dbReference type="PANTHER" id="PTHR11706">
    <property type="entry name" value="SOLUTE CARRIER PROTEIN FAMILY 11 MEMBER"/>
    <property type="match status" value="1"/>
</dbReference>
<dbReference type="GO" id="GO:0005381">
    <property type="term" value="F:iron ion transmembrane transporter activity"/>
    <property type="evidence" value="ECO:0007669"/>
    <property type="project" value="TreeGrafter"/>
</dbReference>
<evidence type="ECO:0000256" key="7">
    <source>
        <dbReference type="SAM" id="Phobius"/>
    </source>
</evidence>
<keyword evidence="6 7" id="KW-0472">Membrane</keyword>
<evidence type="ECO:0000256" key="4">
    <source>
        <dbReference type="ARBA" id="ARBA00022692"/>
    </source>
</evidence>